<protein>
    <submittedName>
        <fullName evidence="1">Uncharacterized protein</fullName>
    </submittedName>
</protein>
<evidence type="ECO:0000313" key="1">
    <source>
        <dbReference type="EMBL" id="RUM19298.1"/>
    </source>
</evidence>
<sequence length="71" mass="7764">MDLFGLIAQCSMALMVNLRRLTELGELGAKGRLSGPGVTPLVWEKRSICESFLLLRQLVGQNGGSRMMSIL</sequence>
<comment type="caution">
    <text evidence="1">The sequence shown here is derived from an EMBL/GenBank/DDBJ whole genome shotgun (WGS) entry which is preliminary data.</text>
</comment>
<gene>
    <name evidence="1" type="ORF">EFQ99_31525</name>
</gene>
<name>A0A432PB68_9HYPH</name>
<evidence type="ECO:0000313" key="2">
    <source>
        <dbReference type="Proteomes" id="UP000278823"/>
    </source>
</evidence>
<dbReference type="AlphaFoldDB" id="A0A432PB68"/>
<accession>A0A432PB68</accession>
<dbReference type="EMBL" id="RJTH01000020">
    <property type="protein sequence ID" value="RUM19298.1"/>
    <property type="molecule type" value="Genomic_DNA"/>
</dbReference>
<keyword evidence="2" id="KW-1185">Reference proteome</keyword>
<dbReference type="Proteomes" id="UP000278823">
    <property type="component" value="Unassembled WGS sequence"/>
</dbReference>
<proteinExistence type="predicted"/>
<organism evidence="1 2">
    <name type="scientific">Rhizobium vallis</name>
    <dbReference type="NCBI Taxonomy" id="634290"/>
    <lineage>
        <taxon>Bacteria</taxon>
        <taxon>Pseudomonadati</taxon>
        <taxon>Pseudomonadota</taxon>
        <taxon>Alphaproteobacteria</taxon>
        <taxon>Hyphomicrobiales</taxon>
        <taxon>Rhizobiaceae</taxon>
        <taxon>Rhizobium/Agrobacterium group</taxon>
        <taxon>Rhizobium</taxon>
    </lineage>
</organism>
<reference evidence="2" key="1">
    <citation type="submission" date="2018-11" db="EMBL/GenBank/DDBJ databases">
        <title>Rhizobium chutanense sp. nov., isolated from root nodules of Phaseolus vulgaris in China.</title>
        <authorList>
            <person name="Huo Y."/>
        </authorList>
    </citation>
    <scope>NUCLEOTIDE SEQUENCE [LARGE SCALE GENOMIC DNA]</scope>
    <source>
        <strain evidence="2">CCBAU 65647</strain>
    </source>
</reference>